<feature type="region of interest" description="Disordered" evidence="6">
    <location>
        <begin position="1"/>
        <end position="41"/>
    </location>
</feature>
<dbReference type="SUPFAM" id="SSF143575">
    <property type="entry name" value="GAS2 domain-like"/>
    <property type="match status" value="1"/>
</dbReference>
<feature type="region of interest" description="Disordered" evidence="6">
    <location>
        <begin position="284"/>
        <end position="320"/>
    </location>
</feature>
<comment type="subcellular location">
    <subcellularLocation>
        <location evidence="1">Cytoplasm</location>
        <location evidence="1">Cytoskeleton</location>
    </subcellularLocation>
</comment>
<dbReference type="GO" id="GO:0015629">
    <property type="term" value="C:actin cytoskeleton"/>
    <property type="evidence" value="ECO:0007669"/>
    <property type="project" value="TreeGrafter"/>
</dbReference>
<dbReference type="InterPro" id="IPR036534">
    <property type="entry name" value="GAR_dom_sf"/>
</dbReference>
<dbReference type="FunFam" id="1.20.58.60:FF:000016">
    <property type="entry name" value="Microtubule-actin cross-linking factor 1"/>
    <property type="match status" value="1"/>
</dbReference>
<dbReference type="SUPFAM" id="SSF47473">
    <property type="entry name" value="EF-hand"/>
    <property type="match status" value="1"/>
</dbReference>
<feature type="region of interest" description="Disordered" evidence="6">
    <location>
        <begin position="363"/>
        <end position="385"/>
    </location>
</feature>
<feature type="domain" description="GAR" evidence="8">
    <location>
        <begin position="2324"/>
        <end position="2402"/>
    </location>
</feature>
<reference evidence="9" key="2">
    <citation type="submission" date="2025-08" db="UniProtKB">
        <authorList>
            <consortium name="Ensembl"/>
        </authorList>
    </citation>
    <scope>IDENTIFICATION</scope>
</reference>
<dbReference type="Pfam" id="PF02187">
    <property type="entry name" value="GAS2"/>
    <property type="match status" value="1"/>
</dbReference>
<dbReference type="SUPFAM" id="SSF46966">
    <property type="entry name" value="Spectrin repeat"/>
    <property type="match status" value="13"/>
</dbReference>
<dbReference type="Proteomes" id="UP000472263">
    <property type="component" value="Chromosome 11"/>
</dbReference>
<evidence type="ECO:0000313" key="9">
    <source>
        <dbReference type="Ensembl" id="ENSMMDP00005030009.1"/>
    </source>
</evidence>
<evidence type="ECO:0000256" key="4">
    <source>
        <dbReference type="ARBA" id="ARBA00022837"/>
    </source>
</evidence>
<dbReference type="GO" id="GO:0005886">
    <property type="term" value="C:plasma membrane"/>
    <property type="evidence" value="ECO:0007669"/>
    <property type="project" value="UniProtKB-SubCell"/>
</dbReference>
<dbReference type="FunFam" id="1.10.238.10:FF:000013">
    <property type="entry name" value="Microtubule-actin cross-linking factor 1"/>
    <property type="match status" value="1"/>
</dbReference>
<feature type="compositionally biased region" description="Basic and acidic residues" evidence="6">
    <location>
        <begin position="292"/>
        <end position="320"/>
    </location>
</feature>
<evidence type="ECO:0000256" key="3">
    <source>
        <dbReference type="ARBA" id="ARBA00022723"/>
    </source>
</evidence>
<reference evidence="9" key="1">
    <citation type="submission" date="2019-06" db="EMBL/GenBank/DDBJ databases">
        <authorList>
            <consortium name="Wellcome Sanger Institute Data Sharing"/>
        </authorList>
    </citation>
    <scope>NUCLEOTIDE SEQUENCE [LARGE SCALE GENOMIC DNA]</scope>
</reference>
<dbReference type="GO" id="GO:0032886">
    <property type="term" value="P:regulation of microtubule-based process"/>
    <property type="evidence" value="ECO:0007669"/>
    <property type="project" value="TreeGrafter"/>
</dbReference>
<dbReference type="Ensembl" id="ENSMMDT00005030705.1">
    <property type="protein sequence ID" value="ENSMMDP00005030009.1"/>
    <property type="gene ID" value="ENSMMDG00005013398.1"/>
</dbReference>
<feature type="compositionally biased region" description="Pro residues" evidence="6">
    <location>
        <begin position="141"/>
        <end position="164"/>
    </location>
</feature>
<keyword evidence="10" id="KW-1185">Reference proteome</keyword>
<dbReference type="GO" id="GO:0005737">
    <property type="term" value="C:cytoplasm"/>
    <property type="evidence" value="ECO:0007669"/>
    <property type="project" value="TreeGrafter"/>
</dbReference>
<dbReference type="FunFam" id="1.20.58.60:FF:000092">
    <property type="entry name" value="microtubule-actin cross-linking factor 1 isoform X2"/>
    <property type="match status" value="1"/>
</dbReference>
<sequence length="2623" mass="293996">MRINEQIDQGTKLSQPSRSTLGSGGEVRGEGSTLSSNGTIGADIGGVFVSRNADNAGGVKKLDERVIFDALKLTGDAQSGVAAVAKRRHQGGDKKDNPNRRSWKAFMPPSFPEFAERLEFLPGEGAEKRLSGAGISLSPLQPLPSHLPPSIPTSSTPPLPPYTPSPLSSAPHTPPVSSSPSLTPTVSPVPPLQQHNFPVLPPLPPLMGEDSDMDEESLYLLDPPSPFLPEQEGLVYGGLPLSPCISQEGGEEGLLGWGAQGSELRERTASELKFEEDERRILAELEEEEQEDARKIIEEEETEKKEKDKAEEERAQREEREWEAVLKLENREIIDQSWDVETLESEGWELTSSSGHWPLLTPPTGFGGPGAASASPCPSSGAGSDDLFLELERQSNLTPSPPLPSVSQAVEREQVDSIQPRLQHVNAVGQGLIQSAAKHTDTQALEHDLESTNLRWNSLNKRVAERIAQLQEALLHCGRFQDALEPLLSWLSDTEELVANQKPPSAEYRVVKAQIQEQKLLQRLLDDRRPTVEMIRAEGERIAATADTQDREKIQTQLRSLADRWTDLLDKASGRQRQLEELQVLALQFHEALEPLGEWLSTTERRLSSAEPMGTQTAKITQQITKHKALQEDVSSRGAEVDHLESLSQSLAPLSCAADRDWLRERVGAVRSGHSELSDWCTRRAGMLEQALANAQLFGEEEVEVLNWLAEVGQRLAQVSVQSYQPQQLAEQHKHTLSLNEEILSRKKTVDQAIKNGQALLKQTTGEEVLLIQEKLDGIKSRYAEMTAGSSKALRTLEQALQLATRFASAHDDLNQWLDAVETELNNVEPDATPAYQERQKELKKVSAEKRLVLDTVNEVGSALLDLVPWRGREGLDRLVADGNQRYRQADETITQRVQLVQAAIQRSQQYEEAVDAELAWVAETERKLASLGPLSLEPDVTVAQLQVQRAFNIDIIRHKDTVDQLLNTREEILETCSDAQKDALMVKTDSLSTRYEAVSQSHSERFSALEQAQVLVARFWETYEELDPWLGETETLITQLPPPAIDTDTLRLQQDQMRLLRESIAEHKPHIDKLLKIGPQLAELSLQEGATVTQRYNEAERRYLAIKEEVKGRATALDEAVSQSAQFHDKMDPLLETLEGAVQRLRQPPPVAAEVEKIREQLAEHRAQGLELDKLLPSFSALCARGEELISRAAHDDPAAQGEIRQRAEEREAKLTDVLDLAGKFWADMAALLSTLRDSQDIVKELEDPGVDPSLIKQQIEAAEAIKAETDGLREELEFVRTLGADLIFACGETEKPEVKKTIDEMNAAWEGLNRTWRERMERLEEAMTASVQYQDALQGMFDYLDNAVIKLCDMPTVGTDLGTVKQQIEELKQYKVEVYQQQIDMEKLCHQGELLLKKVSDQTDRDMIQEPLTELRHLWDNLGDKITQRQHKLEGALLALGQFQHALSELQAWLSHTHTTLDTQRPVSSDPKAIEIELAKHHVLRNDVLSHHATVETVNSAAAELLESSPGDEASHLRDQLDQLNQSWESLLLKTQERQKLLEAALQQAEGFHGELEEFLQWLRRTESQLSAAKPTGGLPETAREQLQQHMELQAQLTQRADQYHRLLDQGESMLLARGGDEAGPGTTQTQQNLAMLQNKWASLNTKMDDRRVGSAVALATGFQTSLQDTINWLTQAEQTLNMAQPPSLILDTVLFQIDEHKVFVNEVNTHREQVLALEKAGSQLRFASLKQDVVLIKNLLLSVQARWEKLVQRSLDRGRHLDEARKRAKQFHEAWRKLTDWLEEAENRLDSELEISNEPDKIKVQLAKHKEFQKALGSKQPVYDTTVRSGKAMRDKAQLPADTQKLDHLLGEVRDKWDTVCGKSVERQHKLEEALLFSGQFAEALQALVDWLYRVEPQLAEDQPVHGDLDLVSNLMDSHKAFQKELGKRTSSVQALKRSARELMETGRDDTAWVKVQLQELSNRWDTVCALSVSKQTRLQQALKQAEEFRTAVQMLLEWLSEAEQTLRFRGVLPEEAETLQALLHTHRDFMGTVEEKRADVNKAAGMGEGILTVCHPDSITTIKHWITIIRARFEEVLTWAKQHEQRLETALTELLNNANLLEELLSWLQWAETTLVQRDTEPLPQDIPQLKTLITEHQVFMEEMTRKQPDVDKVTKTYKRKPSEAPSSLAERRGARKPCHVLPLVSSGNPRINQLCARWQQVWLLALDRQRKLNDALDRLEELKEFANFDFDVWRKKYMRWMNHKKSRVMDFFRRIDKDQDGKITRQEFIDGILASKFPTSKLEMTAVADIFDRDGDGYIDYYEFVAALHPNKDAYRPTTDADKIEDEVTRQVAQCKCAKRFQVEQIGENKYRFFLGNQFGDSQQLRLVRILRSTVMVRVGGGWMALDEFLVKNDPCRARGRTNLELREKFILPEGASQGLAAFRSRGRRSKPGSRTASPTRSSSSASHSAHSCASLPSAPATPTASASSRVSAHIKVGLIYSRASTGSKPLKGHSSHSASSGSKLKRPTFHSSRGSLTGENGGTTPTSGKPARTGERRQPNPKRGASTTSRAGSRAGSRASSRRGSDASDASELQDTRSVCSDTSDTPRRPGGGAKPSKIPTISKKAPSPKTPGTGKK</sequence>
<evidence type="ECO:0000313" key="10">
    <source>
        <dbReference type="Proteomes" id="UP000472263"/>
    </source>
</evidence>
<dbReference type="GO" id="GO:0045296">
    <property type="term" value="F:cadherin binding"/>
    <property type="evidence" value="ECO:0007669"/>
    <property type="project" value="TreeGrafter"/>
</dbReference>
<feature type="compositionally biased region" description="Low complexity" evidence="6">
    <location>
        <begin position="165"/>
        <end position="186"/>
    </location>
</feature>
<dbReference type="InterPro" id="IPR018159">
    <property type="entry name" value="Spectrin/alpha-actinin"/>
</dbReference>
<dbReference type="Gene3D" id="3.30.920.20">
    <property type="entry name" value="Gas2-like domain"/>
    <property type="match status" value="1"/>
</dbReference>
<dbReference type="PROSITE" id="PS51460">
    <property type="entry name" value="GAR"/>
    <property type="match status" value="1"/>
</dbReference>
<feature type="compositionally biased region" description="Low complexity" evidence="6">
    <location>
        <begin position="2549"/>
        <end position="2565"/>
    </location>
</feature>
<feature type="region of interest" description="Disordered" evidence="6">
    <location>
        <begin position="85"/>
        <end position="106"/>
    </location>
</feature>
<dbReference type="GO" id="GO:0005882">
    <property type="term" value="C:intermediate filament"/>
    <property type="evidence" value="ECO:0007669"/>
    <property type="project" value="TreeGrafter"/>
</dbReference>
<evidence type="ECO:0000256" key="1">
    <source>
        <dbReference type="ARBA" id="ARBA00004245"/>
    </source>
</evidence>
<dbReference type="FunFam" id="1.20.58.60:FF:000008">
    <property type="entry name" value="microtubule-actin cross-linking factor 1"/>
    <property type="match status" value="2"/>
</dbReference>
<dbReference type="FunFam" id="1.20.58.60:FF:000012">
    <property type="entry name" value="Microtubule-actin cross-linking factor 1"/>
    <property type="match status" value="1"/>
</dbReference>
<evidence type="ECO:0000256" key="2">
    <source>
        <dbReference type="ARBA" id="ARBA00022490"/>
    </source>
</evidence>
<dbReference type="SMART" id="SM00243">
    <property type="entry name" value="GAS2"/>
    <property type="match status" value="1"/>
</dbReference>
<dbReference type="CDD" id="cd00176">
    <property type="entry name" value="SPEC"/>
    <property type="match status" value="8"/>
</dbReference>
<accession>A0A667Z1W7</accession>
<dbReference type="SMART" id="SM00150">
    <property type="entry name" value="SPEC"/>
    <property type="match status" value="17"/>
</dbReference>
<dbReference type="GO" id="GO:0008017">
    <property type="term" value="F:microtubule binding"/>
    <property type="evidence" value="ECO:0007669"/>
    <property type="project" value="InterPro"/>
</dbReference>
<dbReference type="PANTHER" id="PTHR23169">
    <property type="entry name" value="ENVOPLAKIN"/>
    <property type="match status" value="1"/>
</dbReference>
<keyword evidence="3" id="KW-0479">Metal-binding</keyword>
<evidence type="ECO:0000259" key="8">
    <source>
        <dbReference type="PROSITE" id="PS51460"/>
    </source>
</evidence>
<feature type="region of interest" description="Disordered" evidence="6">
    <location>
        <begin position="2426"/>
        <end position="2472"/>
    </location>
</feature>
<dbReference type="FunFam" id="1.20.58.60:FF:000014">
    <property type="entry name" value="microtubule-actin cross-linking factor 1"/>
    <property type="match status" value="1"/>
</dbReference>
<dbReference type="GO" id="GO:0042060">
    <property type="term" value="P:wound healing"/>
    <property type="evidence" value="ECO:0007669"/>
    <property type="project" value="TreeGrafter"/>
</dbReference>
<dbReference type="FunFam" id="1.20.58.60:FF:000021">
    <property type="entry name" value="Microtubule-actin cross-linking factor 1"/>
    <property type="match status" value="1"/>
</dbReference>
<dbReference type="PROSITE" id="PS50222">
    <property type="entry name" value="EF_HAND_2"/>
    <property type="match status" value="2"/>
</dbReference>
<dbReference type="InterPro" id="IPR043197">
    <property type="entry name" value="Plakin"/>
</dbReference>
<evidence type="ECO:0000256" key="6">
    <source>
        <dbReference type="SAM" id="MobiDB-lite"/>
    </source>
</evidence>
<feature type="region of interest" description="Disordered" evidence="6">
    <location>
        <begin position="134"/>
        <end position="225"/>
    </location>
</feature>
<dbReference type="Pfam" id="PF00435">
    <property type="entry name" value="Spectrin"/>
    <property type="match status" value="13"/>
</dbReference>
<feature type="domain" description="EF-hand" evidence="7">
    <location>
        <begin position="2248"/>
        <end position="2283"/>
    </location>
</feature>
<dbReference type="GO" id="GO:0051893">
    <property type="term" value="P:regulation of focal adhesion assembly"/>
    <property type="evidence" value="ECO:0007669"/>
    <property type="project" value="TreeGrafter"/>
</dbReference>
<keyword evidence="5" id="KW-0206">Cytoskeleton</keyword>
<protein>
    <submittedName>
        <fullName evidence="9">Microtubule actin crosslinking factor 1</fullName>
    </submittedName>
</protein>
<dbReference type="InterPro" id="IPR018247">
    <property type="entry name" value="EF_Hand_1_Ca_BS"/>
</dbReference>
<dbReference type="GO" id="GO:0005874">
    <property type="term" value="C:microtubule"/>
    <property type="evidence" value="ECO:0007669"/>
    <property type="project" value="TreeGrafter"/>
</dbReference>
<feature type="compositionally biased region" description="Basic and acidic residues" evidence="6">
    <location>
        <begin position="90"/>
        <end position="99"/>
    </location>
</feature>
<feature type="compositionally biased region" description="Polar residues" evidence="6">
    <location>
        <begin position="2515"/>
        <end position="2533"/>
    </location>
</feature>
<feature type="compositionally biased region" description="Low complexity" evidence="6">
    <location>
        <begin position="2438"/>
        <end position="2472"/>
    </location>
</feature>
<feature type="domain" description="EF-hand" evidence="7">
    <location>
        <begin position="2284"/>
        <end position="2319"/>
    </location>
</feature>
<dbReference type="InterPro" id="IPR002048">
    <property type="entry name" value="EF_hand_dom"/>
</dbReference>
<dbReference type="InterPro" id="IPR003108">
    <property type="entry name" value="GAR_dom"/>
</dbReference>
<gene>
    <name evidence="9" type="primary">MACF1</name>
</gene>
<dbReference type="PANTHER" id="PTHR23169:SF25">
    <property type="entry name" value="MICROTUBULE-ACTIN CROSS-LINKING FACTOR 1, ISOFORMS 1_2_3_4_5"/>
    <property type="match status" value="1"/>
</dbReference>
<dbReference type="Gene3D" id="1.20.58.60">
    <property type="match status" value="17"/>
</dbReference>
<feature type="compositionally biased region" description="Polar residues" evidence="6">
    <location>
        <begin position="1"/>
        <end position="21"/>
    </location>
</feature>
<evidence type="ECO:0000256" key="5">
    <source>
        <dbReference type="ARBA" id="ARBA00023212"/>
    </source>
</evidence>
<dbReference type="FunFam" id="1.20.58.60:FF:000001">
    <property type="entry name" value="Microtubule-actin cross-linking factor 1"/>
    <property type="match status" value="3"/>
</dbReference>
<proteinExistence type="predicted"/>
<feature type="region of interest" description="Disordered" evidence="6">
    <location>
        <begin position="2490"/>
        <end position="2623"/>
    </location>
</feature>
<keyword evidence="4" id="KW-0106">Calcium</keyword>
<reference evidence="9" key="3">
    <citation type="submission" date="2025-09" db="UniProtKB">
        <authorList>
            <consortium name="Ensembl"/>
        </authorList>
    </citation>
    <scope>IDENTIFICATION</scope>
</reference>
<dbReference type="SMART" id="SM00054">
    <property type="entry name" value="EFh"/>
    <property type="match status" value="2"/>
</dbReference>
<dbReference type="GO" id="GO:0045104">
    <property type="term" value="P:intermediate filament cytoskeleton organization"/>
    <property type="evidence" value="ECO:0007669"/>
    <property type="project" value="InterPro"/>
</dbReference>
<keyword evidence="2" id="KW-0963">Cytoplasm</keyword>
<dbReference type="GO" id="GO:0005198">
    <property type="term" value="F:structural molecule activity"/>
    <property type="evidence" value="ECO:0007669"/>
    <property type="project" value="TreeGrafter"/>
</dbReference>
<dbReference type="Gene3D" id="1.10.238.10">
    <property type="entry name" value="EF-hand"/>
    <property type="match status" value="1"/>
</dbReference>
<dbReference type="InterPro" id="IPR002017">
    <property type="entry name" value="Spectrin_repeat"/>
</dbReference>
<dbReference type="PROSITE" id="PS00018">
    <property type="entry name" value="EF_HAND_1"/>
    <property type="match status" value="2"/>
</dbReference>
<evidence type="ECO:0000259" key="7">
    <source>
        <dbReference type="PROSITE" id="PS50222"/>
    </source>
</evidence>
<dbReference type="InterPro" id="IPR011992">
    <property type="entry name" value="EF-hand-dom_pair"/>
</dbReference>
<organism evidence="9 10">
    <name type="scientific">Myripristis murdjan</name>
    <name type="common">pinecone soldierfish</name>
    <dbReference type="NCBI Taxonomy" id="586833"/>
    <lineage>
        <taxon>Eukaryota</taxon>
        <taxon>Metazoa</taxon>
        <taxon>Chordata</taxon>
        <taxon>Craniata</taxon>
        <taxon>Vertebrata</taxon>
        <taxon>Euteleostomi</taxon>
        <taxon>Actinopterygii</taxon>
        <taxon>Neopterygii</taxon>
        <taxon>Teleostei</taxon>
        <taxon>Neoteleostei</taxon>
        <taxon>Acanthomorphata</taxon>
        <taxon>Holocentriformes</taxon>
        <taxon>Holocentridae</taxon>
        <taxon>Myripristis</taxon>
    </lineage>
</organism>
<dbReference type="Pfam" id="PF13499">
    <property type="entry name" value="EF-hand_7"/>
    <property type="match status" value="1"/>
</dbReference>
<dbReference type="GeneTree" id="ENSGT00940000155824"/>
<feature type="compositionally biased region" description="Low complexity" evidence="6">
    <location>
        <begin position="371"/>
        <end position="384"/>
    </location>
</feature>
<name>A0A667Z1W7_9TELE</name>
<dbReference type="GO" id="GO:0005509">
    <property type="term" value="F:calcium ion binding"/>
    <property type="evidence" value="ECO:0007669"/>
    <property type="project" value="InterPro"/>
</dbReference>
<dbReference type="FunFam" id="3.30.920.20:FF:000001">
    <property type="entry name" value="Microtubule-actin cross-linking factor 1"/>
    <property type="match status" value="1"/>
</dbReference>
<dbReference type="FunFam" id="1.20.58.60:FF:000048">
    <property type="entry name" value="microtubule-actin cross-linking factor 1 isoform X3"/>
    <property type="match status" value="1"/>
</dbReference>
<dbReference type="CDD" id="cd00051">
    <property type="entry name" value="EFh"/>
    <property type="match status" value="1"/>
</dbReference>